<evidence type="ECO:0000256" key="1">
    <source>
        <dbReference type="ARBA" id="ARBA00010574"/>
    </source>
</evidence>
<dbReference type="Gene3D" id="3.30.460.10">
    <property type="entry name" value="Beta Polymerase, domain 2"/>
    <property type="match status" value="1"/>
</dbReference>
<proteinExistence type="inferred from homology"/>
<dbReference type="HAMAP" id="MF_01477">
    <property type="entry name" value="Iojap_RsfS"/>
    <property type="match status" value="1"/>
</dbReference>
<accession>A0A6J6CNU9</accession>
<reference evidence="2" key="1">
    <citation type="submission" date="2020-05" db="EMBL/GenBank/DDBJ databases">
        <authorList>
            <person name="Chiriac C."/>
            <person name="Salcher M."/>
            <person name="Ghai R."/>
            <person name="Kavagutti S V."/>
        </authorList>
    </citation>
    <scope>NUCLEOTIDE SEQUENCE</scope>
</reference>
<sequence length="128" mass="14052">MFVSATKKAIEVAELAAAAASDKVAENIVALDVSSHMPLTDIFLIASGRNERQVVAISDGIEEKLLEQGIKLLRREGKAGGRWVLLDFGEIICHVMHEEDRVYYSLERIWSDCPELKLAALSVSPSLS</sequence>
<dbReference type="Pfam" id="PF02410">
    <property type="entry name" value="RsfS"/>
    <property type="match status" value="1"/>
</dbReference>
<dbReference type="InterPro" id="IPR043519">
    <property type="entry name" value="NT_sf"/>
</dbReference>
<dbReference type="NCBIfam" id="TIGR00090">
    <property type="entry name" value="rsfS_iojap_ybeB"/>
    <property type="match status" value="1"/>
</dbReference>
<dbReference type="GO" id="GO:0043023">
    <property type="term" value="F:ribosomal large subunit binding"/>
    <property type="evidence" value="ECO:0007669"/>
    <property type="project" value="TreeGrafter"/>
</dbReference>
<organism evidence="2">
    <name type="scientific">freshwater metagenome</name>
    <dbReference type="NCBI Taxonomy" id="449393"/>
    <lineage>
        <taxon>unclassified sequences</taxon>
        <taxon>metagenomes</taxon>
        <taxon>ecological metagenomes</taxon>
    </lineage>
</organism>
<dbReference type="EMBL" id="CAEZSX010000048">
    <property type="protein sequence ID" value="CAB4552845.1"/>
    <property type="molecule type" value="Genomic_DNA"/>
</dbReference>
<protein>
    <submittedName>
        <fullName evidence="2">Unannotated protein</fullName>
    </submittedName>
</protein>
<comment type="similarity">
    <text evidence="1">Belongs to the Iojap/RsfS family.</text>
</comment>
<dbReference type="SUPFAM" id="SSF81301">
    <property type="entry name" value="Nucleotidyltransferase"/>
    <property type="match status" value="1"/>
</dbReference>
<dbReference type="GO" id="GO:0090071">
    <property type="term" value="P:negative regulation of ribosome biogenesis"/>
    <property type="evidence" value="ECO:0007669"/>
    <property type="project" value="TreeGrafter"/>
</dbReference>
<gene>
    <name evidence="2" type="ORF">UFOPK1537_00427</name>
</gene>
<dbReference type="GO" id="GO:0017148">
    <property type="term" value="P:negative regulation of translation"/>
    <property type="evidence" value="ECO:0007669"/>
    <property type="project" value="TreeGrafter"/>
</dbReference>
<evidence type="ECO:0000313" key="2">
    <source>
        <dbReference type="EMBL" id="CAB4552845.1"/>
    </source>
</evidence>
<dbReference type="AlphaFoldDB" id="A0A6J6CNU9"/>
<dbReference type="InterPro" id="IPR004394">
    <property type="entry name" value="Iojap/RsfS/C7orf30"/>
</dbReference>
<name>A0A6J6CNU9_9ZZZZ</name>
<dbReference type="PANTHER" id="PTHR21043:SF0">
    <property type="entry name" value="MITOCHONDRIAL ASSEMBLY OF RIBOSOMAL LARGE SUBUNIT PROTEIN 1"/>
    <property type="match status" value="1"/>
</dbReference>
<dbReference type="PANTHER" id="PTHR21043">
    <property type="entry name" value="IOJAP SUPERFAMILY ORTHOLOG"/>
    <property type="match status" value="1"/>
</dbReference>